<keyword evidence="4" id="KW-1185">Reference proteome</keyword>
<reference evidence="3 4" key="1">
    <citation type="submission" date="2015-07" db="EMBL/GenBank/DDBJ databases">
        <authorList>
            <person name="Cajimat M.N.B."/>
            <person name="Milazzo M.L."/>
            <person name="Fulhorst C.F."/>
        </authorList>
    </citation>
    <scope>NUCLEOTIDE SEQUENCE [LARGE SCALE GENOMIC DNA]</scope>
    <source>
        <strain evidence="3">Single colony</strain>
    </source>
</reference>
<evidence type="ECO:0000256" key="1">
    <source>
        <dbReference type="SAM" id="MobiDB-lite"/>
    </source>
</evidence>
<evidence type="ECO:0000313" key="3">
    <source>
        <dbReference type="EMBL" id="CTR11631.1"/>
    </source>
</evidence>
<proteinExistence type="predicted"/>
<dbReference type="AlphaFoldDB" id="A0A0K3CWC1"/>
<dbReference type="Proteomes" id="UP000199069">
    <property type="component" value="Unassembled WGS sequence"/>
</dbReference>
<evidence type="ECO:0000313" key="4">
    <source>
        <dbReference type="Proteomes" id="UP000199069"/>
    </source>
</evidence>
<keyword evidence="2" id="KW-1133">Transmembrane helix</keyword>
<accession>A0A0K3CWC1</accession>
<dbReference type="EMBL" id="CWKI01000021">
    <property type="protein sequence ID" value="CTR11631.1"/>
    <property type="molecule type" value="Genomic_DNA"/>
</dbReference>
<evidence type="ECO:0000256" key="2">
    <source>
        <dbReference type="SAM" id="Phobius"/>
    </source>
</evidence>
<sequence>MQIQPSVARRPSSASWTVSSGSYAPACLPFSSSKLFRSTRHPPLLRLRSVVVFSFLIPIIPLVFTAL</sequence>
<feature type="region of interest" description="Disordered" evidence="1">
    <location>
        <begin position="1"/>
        <end position="20"/>
    </location>
</feature>
<gene>
    <name evidence="3" type="primary">FGENESH: predicted gene_21.7</name>
    <name evidence="3" type="ORF">BN2166_0074920</name>
</gene>
<organism evidence="3 4">
    <name type="scientific">Rhodotorula toruloides</name>
    <name type="common">Yeast</name>
    <name type="synonym">Rhodosporidium toruloides</name>
    <dbReference type="NCBI Taxonomy" id="5286"/>
    <lineage>
        <taxon>Eukaryota</taxon>
        <taxon>Fungi</taxon>
        <taxon>Dikarya</taxon>
        <taxon>Basidiomycota</taxon>
        <taxon>Pucciniomycotina</taxon>
        <taxon>Microbotryomycetes</taxon>
        <taxon>Sporidiobolales</taxon>
        <taxon>Sporidiobolaceae</taxon>
        <taxon>Rhodotorula</taxon>
    </lineage>
</organism>
<keyword evidence="2" id="KW-0472">Membrane</keyword>
<keyword evidence="2" id="KW-0812">Transmembrane</keyword>
<feature type="transmembrane region" description="Helical" evidence="2">
    <location>
        <begin position="44"/>
        <end position="64"/>
    </location>
</feature>
<protein>
    <submittedName>
        <fullName evidence="3">FGENESH: predicted gene_21.7 protein</fullName>
    </submittedName>
</protein>
<name>A0A0K3CWC1_RHOTO</name>